<sequence length="344" mass="37998">MAHQTPHGPTSATISITLSHGGSSHTIQLPHDATITDLATAVHVQLSIPPTNQKFLLPKLGLLKPPFKNPDLPVSQLDNGKPIKLMGATASEVASMSSASQAASARQAAYAGQRRAQPKAFTSRTPAQRQDEATYTFHDIVPLAHLPSPERSLDFLKRLSRDPGIVATMKKHKFAVGLLTEMDPLSNTESNHEGTTRLLGLNRNRGQVIELRLRTDAYDGYRDYKTIRNTLCHELTHNVHSDHDRKFWDLCHQIEKEVAAADWKSGGHRVAEEEYYEPSEEVAYDHGGWTGGEFVLGGGGNAGNTSGSPLSSREIRAKAAEERAKRLETQKKDREQQQEQQHED</sequence>
<dbReference type="GeneID" id="70137013"/>
<dbReference type="EMBL" id="JAGPXC010000009">
    <property type="protein sequence ID" value="KAH6646699.1"/>
    <property type="molecule type" value="Genomic_DNA"/>
</dbReference>
<dbReference type="RefSeq" id="XP_045953213.1">
    <property type="nucleotide sequence ID" value="XM_046108122.1"/>
</dbReference>
<reference evidence="3" key="1">
    <citation type="journal article" date="2021" name="Nat. Commun.">
        <title>Genetic determinants of endophytism in the Arabidopsis root mycobiome.</title>
        <authorList>
            <person name="Mesny F."/>
            <person name="Miyauchi S."/>
            <person name="Thiergart T."/>
            <person name="Pickel B."/>
            <person name="Atanasova L."/>
            <person name="Karlsson M."/>
            <person name="Huettel B."/>
            <person name="Barry K.W."/>
            <person name="Haridas S."/>
            <person name="Chen C."/>
            <person name="Bauer D."/>
            <person name="Andreopoulos W."/>
            <person name="Pangilinan J."/>
            <person name="LaButti K."/>
            <person name="Riley R."/>
            <person name="Lipzen A."/>
            <person name="Clum A."/>
            <person name="Drula E."/>
            <person name="Henrissat B."/>
            <person name="Kohler A."/>
            <person name="Grigoriev I.V."/>
            <person name="Martin F.M."/>
            <person name="Hacquard S."/>
        </authorList>
    </citation>
    <scope>NUCLEOTIDE SEQUENCE</scope>
    <source>
        <strain evidence="3">MPI-SDFR-AT-0073</strain>
    </source>
</reference>
<evidence type="ECO:0000313" key="4">
    <source>
        <dbReference type="Proteomes" id="UP000758603"/>
    </source>
</evidence>
<dbReference type="PANTHER" id="PTHR47795">
    <property type="entry name" value="UBIQUITIN AND WLM DOMAIN-CONTAINING METALLOPROTEASE SPCC1442.07C"/>
    <property type="match status" value="1"/>
</dbReference>
<feature type="region of interest" description="Disordered" evidence="1">
    <location>
        <begin position="106"/>
        <end position="129"/>
    </location>
</feature>
<feature type="region of interest" description="Disordered" evidence="1">
    <location>
        <begin position="295"/>
        <end position="344"/>
    </location>
</feature>
<organism evidence="3 4">
    <name type="scientific">Truncatella angustata</name>
    <dbReference type="NCBI Taxonomy" id="152316"/>
    <lineage>
        <taxon>Eukaryota</taxon>
        <taxon>Fungi</taxon>
        <taxon>Dikarya</taxon>
        <taxon>Ascomycota</taxon>
        <taxon>Pezizomycotina</taxon>
        <taxon>Sordariomycetes</taxon>
        <taxon>Xylariomycetidae</taxon>
        <taxon>Amphisphaeriales</taxon>
        <taxon>Sporocadaceae</taxon>
        <taxon>Truncatella</taxon>
    </lineage>
</organism>
<feature type="compositionally biased region" description="Basic and acidic residues" evidence="1">
    <location>
        <begin position="313"/>
        <end position="344"/>
    </location>
</feature>
<feature type="domain" description="WLM" evidence="2">
    <location>
        <begin position="128"/>
        <end position="325"/>
    </location>
</feature>
<proteinExistence type="predicted"/>
<dbReference type="InterPro" id="IPR029071">
    <property type="entry name" value="Ubiquitin-like_domsf"/>
</dbReference>
<dbReference type="Gene3D" id="3.10.20.90">
    <property type="entry name" value="Phosphatidylinositol 3-kinase Catalytic Subunit, Chain A, domain 1"/>
    <property type="match status" value="1"/>
</dbReference>
<dbReference type="PROSITE" id="PS51397">
    <property type="entry name" value="WLM"/>
    <property type="match status" value="1"/>
</dbReference>
<evidence type="ECO:0000259" key="2">
    <source>
        <dbReference type="PROSITE" id="PS51397"/>
    </source>
</evidence>
<name>A0A9P8U9U9_9PEZI</name>
<dbReference type="AlphaFoldDB" id="A0A9P8U9U9"/>
<dbReference type="GO" id="GO:0070628">
    <property type="term" value="F:proteasome binding"/>
    <property type="evidence" value="ECO:0007669"/>
    <property type="project" value="TreeGrafter"/>
</dbReference>
<feature type="compositionally biased region" description="Low complexity" evidence="1">
    <location>
        <begin position="106"/>
        <end position="115"/>
    </location>
</feature>
<keyword evidence="4" id="KW-1185">Reference proteome</keyword>
<gene>
    <name evidence="3" type="ORF">BKA67DRAFT_663100</name>
</gene>
<dbReference type="Pfam" id="PF08325">
    <property type="entry name" value="WLM"/>
    <property type="match status" value="1"/>
</dbReference>
<dbReference type="OrthoDB" id="49605at2759"/>
<dbReference type="PANTHER" id="PTHR47795:SF1">
    <property type="entry name" value="DNA-DEPENDENT METALLOPROTEASE WSS1 HOMOLOG 2"/>
    <property type="match status" value="1"/>
</dbReference>
<feature type="region of interest" description="Disordered" evidence="1">
    <location>
        <begin position="1"/>
        <end position="25"/>
    </location>
</feature>
<feature type="compositionally biased region" description="Polar residues" evidence="1">
    <location>
        <begin position="7"/>
        <end position="25"/>
    </location>
</feature>
<evidence type="ECO:0000313" key="3">
    <source>
        <dbReference type="EMBL" id="KAH6646699.1"/>
    </source>
</evidence>
<dbReference type="Proteomes" id="UP000758603">
    <property type="component" value="Unassembled WGS sequence"/>
</dbReference>
<evidence type="ECO:0000256" key="1">
    <source>
        <dbReference type="SAM" id="MobiDB-lite"/>
    </source>
</evidence>
<protein>
    <submittedName>
        <fullName evidence="3">WLM domain-containing protein</fullName>
    </submittedName>
</protein>
<dbReference type="InterPro" id="IPR013536">
    <property type="entry name" value="WLM_dom"/>
</dbReference>
<comment type="caution">
    <text evidence="3">The sequence shown here is derived from an EMBL/GenBank/DDBJ whole genome shotgun (WGS) entry which is preliminary data.</text>
</comment>
<accession>A0A9P8U9U9</accession>
<dbReference type="SUPFAM" id="SSF54236">
    <property type="entry name" value="Ubiquitin-like"/>
    <property type="match status" value="1"/>
</dbReference>